<keyword evidence="1" id="KW-0472">Membrane</keyword>
<proteinExistence type="predicted"/>
<evidence type="ECO:0000313" key="2">
    <source>
        <dbReference type="EMBL" id="SFC75074.1"/>
    </source>
</evidence>
<dbReference type="AlphaFoldDB" id="A0A1I1LPP0"/>
<accession>A0A1I1LPP0</accession>
<keyword evidence="1" id="KW-1133">Transmembrane helix</keyword>
<reference evidence="2 3" key="1">
    <citation type="submission" date="2016-10" db="EMBL/GenBank/DDBJ databases">
        <authorList>
            <person name="de Groot N.N."/>
        </authorList>
    </citation>
    <scope>NUCLEOTIDE SEQUENCE [LARGE SCALE GENOMIC DNA]</scope>
    <source>
        <strain evidence="2 3">DSM 6059</strain>
    </source>
</reference>
<dbReference type="OrthoDB" id="5690605at2"/>
<dbReference type="RefSeq" id="WP_091984116.1">
    <property type="nucleotide sequence ID" value="NZ_FOLO01000017.1"/>
</dbReference>
<evidence type="ECO:0000313" key="3">
    <source>
        <dbReference type="Proteomes" id="UP000198862"/>
    </source>
</evidence>
<feature type="transmembrane region" description="Helical" evidence="1">
    <location>
        <begin position="20"/>
        <end position="44"/>
    </location>
</feature>
<dbReference type="Proteomes" id="UP000198862">
    <property type="component" value="Unassembled WGS sequence"/>
</dbReference>
<name>A0A1I1LPP0_9GAMM</name>
<dbReference type="Pfam" id="PF04964">
    <property type="entry name" value="Flp_Fap"/>
    <property type="match status" value="1"/>
</dbReference>
<gene>
    <name evidence="2" type="ORF">SAMN02745724_02451</name>
</gene>
<dbReference type="EMBL" id="FOLO01000017">
    <property type="protein sequence ID" value="SFC75074.1"/>
    <property type="molecule type" value="Genomic_DNA"/>
</dbReference>
<keyword evidence="3" id="KW-1185">Reference proteome</keyword>
<dbReference type="InterPro" id="IPR007047">
    <property type="entry name" value="Flp_Fap"/>
</dbReference>
<protein>
    <submittedName>
        <fullName evidence="2">Pilus assembly protein Flp/PilA</fullName>
    </submittedName>
</protein>
<organism evidence="2 3">
    <name type="scientific">Pseudoalteromonas denitrificans DSM 6059</name>
    <dbReference type="NCBI Taxonomy" id="1123010"/>
    <lineage>
        <taxon>Bacteria</taxon>
        <taxon>Pseudomonadati</taxon>
        <taxon>Pseudomonadota</taxon>
        <taxon>Gammaproteobacteria</taxon>
        <taxon>Alteromonadales</taxon>
        <taxon>Pseudoalteromonadaceae</taxon>
        <taxon>Pseudoalteromonas</taxon>
    </lineage>
</organism>
<evidence type="ECO:0000256" key="1">
    <source>
        <dbReference type="SAM" id="Phobius"/>
    </source>
</evidence>
<keyword evidence="1" id="KW-0812">Transmembrane</keyword>
<dbReference type="STRING" id="1123010.SAMN02745724_02451"/>
<sequence>MSYLKSFIKDQRGVSSIEYAVLAAIIVGLLVASFGGADGLSAIIEQTFESIKTKITALTSGN</sequence>